<proteinExistence type="predicted"/>
<keyword evidence="2" id="KW-1185">Reference proteome</keyword>
<dbReference type="EMBL" id="BSEL01000009">
    <property type="protein sequence ID" value="GLJ70035.1"/>
    <property type="molecule type" value="Genomic_DNA"/>
</dbReference>
<protein>
    <recommendedName>
        <fullName evidence="3">DUF1365 domain-containing protein</fullName>
    </recommendedName>
</protein>
<organism evidence="1 2">
    <name type="scientific">Nocardioides luteus</name>
    <dbReference type="NCBI Taxonomy" id="1844"/>
    <lineage>
        <taxon>Bacteria</taxon>
        <taxon>Bacillati</taxon>
        <taxon>Actinomycetota</taxon>
        <taxon>Actinomycetes</taxon>
        <taxon>Propionibacteriales</taxon>
        <taxon>Nocardioidaceae</taxon>
        <taxon>Nocardioides</taxon>
    </lineage>
</organism>
<comment type="caution">
    <text evidence="1">The sequence shown here is derived from an EMBL/GenBank/DDBJ whole genome shotgun (WGS) entry which is preliminary data.</text>
</comment>
<reference evidence="1" key="1">
    <citation type="journal article" date="2014" name="Int. J. Syst. Evol. Microbiol.">
        <title>Complete genome of a new Firmicutes species belonging to the dominant human colonic microbiota ('Ruminococcus bicirculans') reveals two chromosomes and a selective capacity to utilize plant glucans.</title>
        <authorList>
            <consortium name="NISC Comparative Sequencing Program"/>
            <person name="Wegmann U."/>
            <person name="Louis P."/>
            <person name="Goesmann A."/>
            <person name="Henrissat B."/>
            <person name="Duncan S.H."/>
            <person name="Flint H.J."/>
        </authorList>
    </citation>
    <scope>NUCLEOTIDE SEQUENCE</scope>
    <source>
        <strain evidence="1">VKM Ac-1246</strain>
    </source>
</reference>
<evidence type="ECO:0000313" key="2">
    <source>
        <dbReference type="Proteomes" id="UP001142292"/>
    </source>
</evidence>
<name>A0ABQ5T2E8_9ACTN</name>
<sequence length="103" mass="11057">MLNPYGARRAHLVRPGDLNVPPPDGRLTLTVRLQTEAGAHVASVRGHRIATAPRLRMLLRAAPAALIGAGLVQAQRIALAIRRLPLRYRPLRGQVGAPRGVLG</sequence>
<gene>
    <name evidence="1" type="ORF">GCM10017579_40710</name>
</gene>
<reference evidence="1" key="2">
    <citation type="submission" date="2023-01" db="EMBL/GenBank/DDBJ databases">
        <authorList>
            <person name="Sun Q."/>
            <person name="Evtushenko L."/>
        </authorList>
    </citation>
    <scope>NUCLEOTIDE SEQUENCE</scope>
    <source>
        <strain evidence="1">VKM Ac-1246</strain>
    </source>
</reference>
<evidence type="ECO:0008006" key="3">
    <source>
        <dbReference type="Google" id="ProtNLM"/>
    </source>
</evidence>
<evidence type="ECO:0000313" key="1">
    <source>
        <dbReference type="EMBL" id="GLJ70035.1"/>
    </source>
</evidence>
<accession>A0ABQ5T2E8</accession>
<dbReference type="Proteomes" id="UP001142292">
    <property type="component" value="Unassembled WGS sequence"/>
</dbReference>